<name>A0AAV4XHC5_CAEEX</name>
<dbReference type="Proteomes" id="UP001054945">
    <property type="component" value="Unassembled WGS sequence"/>
</dbReference>
<comment type="caution">
    <text evidence="1">The sequence shown here is derived from an EMBL/GenBank/DDBJ whole genome shotgun (WGS) entry which is preliminary data.</text>
</comment>
<dbReference type="AlphaFoldDB" id="A0AAV4XHC5"/>
<accession>A0AAV4XHC5</accession>
<gene>
    <name evidence="1" type="ORF">CEXT_245761</name>
</gene>
<reference evidence="1 2" key="1">
    <citation type="submission" date="2021-06" db="EMBL/GenBank/DDBJ databases">
        <title>Caerostris extrusa draft genome.</title>
        <authorList>
            <person name="Kono N."/>
            <person name="Arakawa K."/>
        </authorList>
    </citation>
    <scope>NUCLEOTIDE SEQUENCE [LARGE SCALE GENOMIC DNA]</scope>
</reference>
<evidence type="ECO:0000313" key="2">
    <source>
        <dbReference type="Proteomes" id="UP001054945"/>
    </source>
</evidence>
<protein>
    <submittedName>
        <fullName evidence="1">Uncharacterized protein</fullName>
    </submittedName>
</protein>
<dbReference type="EMBL" id="BPLR01000406">
    <property type="protein sequence ID" value="GIY94566.1"/>
    <property type="molecule type" value="Genomic_DNA"/>
</dbReference>
<proteinExistence type="predicted"/>
<evidence type="ECO:0000313" key="1">
    <source>
        <dbReference type="EMBL" id="GIY94566.1"/>
    </source>
</evidence>
<keyword evidence="2" id="KW-1185">Reference proteome</keyword>
<sequence>MSCRDKIKMQRQTTRYRIFSSPARTIHKPLSSVTYCAGKQANKSEGGTSRMMTRKLFTLICAAQYSPELRLFGVGGI</sequence>
<organism evidence="1 2">
    <name type="scientific">Caerostris extrusa</name>
    <name type="common">Bark spider</name>
    <name type="synonym">Caerostris bankana</name>
    <dbReference type="NCBI Taxonomy" id="172846"/>
    <lineage>
        <taxon>Eukaryota</taxon>
        <taxon>Metazoa</taxon>
        <taxon>Ecdysozoa</taxon>
        <taxon>Arthropoda</taxon>
        <taxon>Chelicerata</taxon>
        <taxon>Arachnida</taxon>
        <taxon>Araneae</taxon>
        <taxon>Araneomorphae</taxon>
        <taxon>Entelegynae</taxon>
        <taxon>Araneoidea</taxon>
        <taxon>Araneidae</taxon>
        <taxon>Caerostris</taxon>
    </lineage>
</organism>